<feature type="compositionally biased region" description="Low complexity" evidence="1">
    <location>
        <begin position="45"/>
        <end position="56"/>
    </location>
</feature>
<feature type="signal peptide" evidence="2">
    <location>
        <begin position="1"/>
        <end position="20"/>
    </location>
</feature>
<protein>
    <submittedName>
        <fullName evidence="3">DUF3558 domain-containing protein</fullName>
    </submittedName>
</protein>
<dbReference type="RefSeq" id="WP_167974745.1">
    <property type="nucleotide sequence ID" value="NZ_BHZG01000168.1"/>
</dbReference>
<evidence type="ECO:0000313" key="4">
    <source>
        <dbReference type="Proteomes" id="UP000578686"/>
    </source>
</evidence>
<dbReference type="EMBL" id="JAAVJD010000378">
    <property type="protein sequence ID" value="NJQ08679.1"/>
    <property type="molecule type" value="Genomic_DNA"/>
</dbReference>
<proteinExistence type="predicted"/>
<feature type="region of interest" description="Disordered" evidence="1">
    <location>
        <begin position="35"/>
        <end position="56"/>
    </location>
</feature>
<dbReference type="Proteomes" id="UP000578686">
    <property type="component" value="Unassembled WGS sequence"/>
</dbReference>
<evidence type="ECO:0000256" key="1">
    <source>
        <dbReference type="SAM" id="MobiDB-lite"/>
    </source>
</evidence>
<reference evidence="3 4" key="1">
    <citation type="submission" date="2020-03" db="EMBL/GenBank/DDBJ databases">
        <title>Draft genome of Streptomyces sp. ventii, isolated from the Axial Seamount in the Pacific Ocean, and resequencing of the two type strains Streptomyces lonarensis strain NCL 716 and Streptomyces bohaiensis strain 11A07.</title>
        <authorList>
            <person name="Loughran R.M."/>
            <person name="Pfannmuller K.M."/>
            <person name="Wasson B.J."/>
            <person name="Deadmond M.C."/>
            <person name="Paddock B.E."/>
            <person name="Koyack M.J."/>
            <person name="Gallegos D.A."/>
            <person name="Mitchell E.A."/>
            <person name="Ushijima B."/>
            <person name="Saw J.H."/>
            <person name="Mcphail K.L."/>
            <person name="Videau P."/>
        </authorList>
    </citation>
    <scope>NUCLEOTIDE SEQUENCE [LARGE SCALE GENOMIC DNA]</scope>
    <source>
        <strain evidence="3 4">NCL716</strain>
    </source>
</reference>
<dbReference type="PROSITE" id="PS51257">
    <property type="entry name" value="PROKAR_LIPOPROTEIN"/>
    <property type="match status" value="1"/>
</dbReference>
<keyword evidence="4" id="KW-1185">Reference proteome</keyword>
<sequence>MDRNVRPLAGSLRGAGPALAAAVASVLLLGACSSDSADDGDTGSDDAPAAQEPGAPEEVRYAELPNACETLGDDTVDAVVPEAGEEKELPSADVAATSACIWSGLDGYDFRSLTVTLKRFDSDEALGGGDARAETFLQAQTAEISDDPAVEDVLESAPEGVGDQAVGLAFTSEKTSGESEREFRQQRMVVRTANAVVTVDYAGTGFEDAELPSADAIEEGAERVASEVVAYLESQAADGGADEDGDEGED</sequence>
<evidence type="ECO:0000256" key="2">
    <source>
        <dbReference type="SAM" id="SignalP"/>
    </source>
</evidence>
<evidence type="ECO:0000313" key="3">
    <source>
        <dbReference type="EMBL" id="NJQ08679.1"/>
    </source>
</evidence>
<comment type="caution">
    <text evidence="3">The sequence shown here is derived from an EMBL/GenBank/DDBJ whole genome shotgun (WGS) entry which is preliminary data.</text>
</comment>
<keyword evidence="2" id="KW-0732">Signal</keyword>
<organism evidence="3 4">
    <name type="scientific">Streptomyces lonarensis</name>
    <dbReference type="NCBI Taxonomy" id="700599"/>
    <lineage>
        <taxon>Bacteria</taxon>
        <taxon>Bacillati</taxon>
        <taxon>Actinomycetota</taxon>
        <taxon>Actinomycetes</taxon>
        <taxon>Kitasatosporales</taxon>
        <taxon>Streptomycetaceae</taxon>
        <taxon>Streptomyces</taxon>
    </lineage>
</organism>
<feature type="chain" id="PRO_5038517689" evidence="2">
    <location>
        <begin position="21"/>
        <end position="250"/>
    </location>
</feature>
<accession>A0A7X6D5Q1</accession>
<gene>
    <name evidence="3" type="ORF">HCN56_24680</name>
</gene>
<dbReference type="AlphaFoldDB" id="A0A7X6D5Q1"/>
<name>A0A7X6D5Q1_9ACTN</name>